<dbReference type="InterPro" id="IPR001638">
    <property type="entry name" value="Solute-binding_3/MltF_N"/>
</dbReference>
<name>A0A923KMM4_9BURK</name>
<keyword evidence="1" id="KW-0732">Signal</keyword>
<dbReference type="SUPFAM" id="SSF53850">
    <property type="entry name" value="Periplasmic binding protein-like II"/>
    <property type="match status" value="1"/>
</dbReference>
<dbReference type="AlphaFoldDB" id="A0A923KMM4"/>
<dbReference type="Gene3D" id="3.40.190.10">
    <property type="entry name" value="Periplasmic binding protein-like II"/>
    <property type="match status" value="2"/>
</dbReference>
<reference evidence="3" key="1">
    <citation type="submission" date="2020-08" db="EMBL/GenBank/DDBJ databases">
        <title>Novel species isolated from subtropical streams in China.</title>
        <authorList>
            <person name="Lu H."/>
        </authorList>
    </citation>
    <scope>NUCLEOTIDE SEQUENCE</scope>
    <source>
        <strain evidence="3">KACC 12607</strain>
    </source>
</reference>
<gene>
    <name evidence="3" type="ORF">H8K32_19700</name>
</gene>
<proteinExistence type="predicted"/>
<evidence type="ECO:0000259" key="2">
    <source>
        <dbReference type="Pfam" id="PF00497"/>
    </source>
</evidence>
<feature type="domain" description="Solute-binding protein family 3/N-terminal" evidence="2">
    <location>
        <begin position="2"/>
        <end position="212"/>
    </location>
</feature>
<accession>A0A923KMM4</accession>
<organism evidence="3 4">
    <name type="scientific">Undibacterium jejuense</name>
    <dbReference type="NCBI Taxonomy" id="1344949"/>
    <lineage>
        <taxon>Bacteria</taxon>
        <taxon>Pseudomonadati</taxon>
        <taxon>Pseudomonadota</taxon>
        <taxon>Betaproteobacteria</taxon>
        <taxon>Burkholderiales</taxon>
        <taxon>Oxalobacteraceae</taxon>
        <taxon>Undibacterium</taxon>
    </lineage>
</organism>
<sequence>MADHNGNASGFVVEIVTNIFKNLGHSVHVEIYPWARALSMINSGQSDRIFTIFRTSEREKFLDFSNESIVNQKIYFYGRKSDKFAFNGDFSSLHKVRIGVLHNVSYGPEFDNARSKLLIDEANSMESNIKKLIAGRIDLFPSNAYSASYFINAPGNKDFADKIVQLPVPLSAVPSFLGFAKPKRLTELRDRFDEEVVKFFASDKYSELLIKYNVGDQYLRSSRKKENISH</sequence>
<protein>
    <submittedName>
        <fullName evidence="3">Transporter substrate-binding domain-containing protein</fullName>
    </submittedName>
</protein>
<keyword evidence="4" id="KW-1185">Reference proteome</keyword>
<dbReference type="PANTHER" id="PTHR35936:SF25">
    <property type="entry name" value="ABC TRANSPORTER SUBSTRATE-BINDING PROTEIN"/>
    <property type="match status" value="1"/>
</dbReference>
<dbReference type="Proteomes" id="UP000634011">
    <property type="component" value="Unassembled WGS sequence"/>
</dbReference>
<evidence type="ECO:0000313" key="4">
    <source>
        <dbReference type="Proteomes" id="UP000634011"/>
    </source>
</evidence>
<dbReference type="Pfam" id="PF00497">
    <property type="entry name" value="SBP_bac_3"/>
    <property type="match status" value="1"/>
</dbReference>
<dbReference type="PANTHER" id="PTHR35936">
    <property type="entry name" value="MEMBRANE-BOUND LYTIC MUREIN TRANSGLYCOSYLASE F"/>
    <property type="match status" value="1"/>
</dbReference>
<dbReference type="EMBL" id="JACOFV010000031">
    <property type="protein sequence ID" value="MBC3864330.1"/>
    <property type="molecule type" value="Genomic_DNA"/>
</dbReference>
<evidence type="ECO:0000256" key="1">
    <source>
        <dbReference type="ARBA" id="ARBA00022729"/>
    </source>
</evidence>
<comment type="caution">
    <text evidence="3">The sequence shown here is derived from an EMBL/GenBank/DDBJ whole genome shotgun (WGS) entry which is preliminary data.</text>
</comment>
<evidence type="ECO:0000313" key="3">
    <source>
        <dbReference type="EMBL" id="MBC3864330.1"/>
    </source>
</evidence>